<dbReference type="SUPFAM" id="SSF48008">
    <property type="entry name" value="GntR ligand-binding domain-like"/>
    <property type="match status" value="1"/>
</dbReference>
<dbReference type="InterPro" id="IPR011711">
    <property type="entry name" value="GntR_C"/>
</dbReference>
<organism evidence="6 7">
    <name type="scientific">Aurantiacibacter flavus</name>
    <dbReference type="NCBI Taxonomy" id="3145232"/>
    <lineage>
        <taxon>Bacteria</taxon>
        <taxon>Pseudomonadati</taxon>
        <taxon>Pseudomonadota</taxon>
        <taxon>Alphaproteobacteria</taxon>
        <taxon>Sphingomonadales</taxon>
        <taxon>Erythrobacteraceae</taxon>
        <taxon>Aurantiacibacter</taxon>
    </lineage>
</organism>
<reference evidence="6 7" key="1">
    <citation type="submission" date="2024-05" db="EMBL/GenBank/DDBJ databases">
        <authorList>
            <person name="Park S."/>
        </authorList>
    </citation>
    <scope>NUCLEOTIDE SEQUENCE [LARGE SCALE GENOMIC DNA]</scope>
    <source>
        <strain evidence="6 7">DGU5</strain>
    </source>
</reference>
<feature type="domain" description="HTH gntR-type" evidence="5">
    <location>
        <begin position="18"/>
        <end position="86"/>
    </location>
</feature>
<evidence type="ECO:0000313" key="7">
    <source>
        <dbReference type="Proteomes" id="UP001484535"/>
    </source>
</evidence>
<proteinExistence type="predicted"/>
<feature type="compositionally biased region" description="Basic and acidic residues" evidence="4">
    <location>
        <begin position="9"/>
        <end position="20"/>
    </location>
</feature>
<gene>
    <name evidence="6" type="ORF">ABDJ38_00045</name>
</gene>
<dbReference type="InterPro" id="IPR000524">
    <property type="entry name" value="Tscrpt_reg_HTH_GntR"/>
</dbReference>
<dbReference type="EMBL" id="JBDLBR010000001">
    <property type="protein sequence ID" value="MEN7535563.1"/>
    <property type="molecule type" value="Genomic_DNA"/>
</dbReference>
<evidence type="ECO:0000259" key="5">
    <source>
        <dbReference type="PROSITE" id="PS50949"/>
    </source>
</evidence>
<accession>A0ABV0CRP8</accession>
<comment type="caution">
    <text evidence="6">The sequence shown here is derived from an EMBL/GenBank/DDBJ whole genome shotgun (WGS) entry which is preliminary data.</text>
</comment>
<dbReference type="PANTHER" id="PTHR43537">
    <property type="entry name" value="TRANSCRIPTIONAL REGULATOR, GNTR FAMILY"/>
    <property type="match status" value="1"/>
</dbReference>
<keyword evidence="2" id="KW-0238">DNA-binding</keyword>
<protein>
    <submittedName>
        <fullName evidence="6">FadR/GntR family transcriptional regulator</fullName>
    </submittedName>
</protein>
<dbReference type="Gene3D" id="1.20.120.530">
    <property type="entry name" value="GntR ligand-binding domain-like"/>
    <property type="match status" value="1"/>
</dbReference>
<evidence type="ECO:0000256" key="2">
    <source>
        <dbReference type="ARBA" id="ARBA00023125"/>
    </source>
</evidence>
<sequence>MENTMATKAEPRRKTRSEFSHSKIARDLGTAIVTGRSEPGAILPGEVELAAQFGVSRSVVREAMRALATRGLIESKPKIGTRVLPREHWHLLDPVVLQWMFDAAPSPKFVKSLFELRMIVEPAAAELAARKKTGRHLASMGHALEEMARHTLHTSEGQMADQAFHAAILEASDNELLVNLSASIGAAVRWTTYFKFRSDKKPRDPIEEHRALFDAIAQGDGEAAREAAMSLIGIAERETEAALQDEV</sequence>
<dbReference type="SMART" id="SM00345">
    <property type="entry name" value="HTH_GNTR"/>
    <property type="match status" value="1"/>
</dbReference>
<evidence type="ECO:0000256" key="4">
    <source>
        <dbReference type="SAM" id="MobiDB-lite"/>
    </source>
</evidence>
<feature type="region of interest" description="Disordered" evidence="4">
    <location>
        <begin position="1"/>
        <end position="20"/>
    </location>
</feature>
<evidence type="ECO:0000256" key="3">
    <source>
        <dbReference type="ARBA" id="ARBA00023163"/>
    </source>
</evidence>
<evidence type="ECO:0000256" key="1">
    <source>
        <dbReference type="ARBA" id="ARBA00023015"/>
    </source>
</evidence>
<dbReference type="RefSeq" id="WP_346783026.1">
    <property type="nucleotide sequence ID" value="NZ_JBDLBR010000001.1"/>
</dbReference>
<dbReference type="Gene3D" id="1.10.10.10">
    <property type="entry name" value="Winged helix-like DNA-binding domain superfamily/Winged helix DNA-binding domain"/>
    <property type="match status" value="1"/>
</dbReference>
<evidence type="ECO:0000313" key="6">
    <source>
        <dbReference type="EMBL" id="MEN7535563.1"/>
    </source>
</evidence>
<keyword evidence="3" id="KW-0804">Transcription</keyword>
<dbReference type="InterPro" id="IPR036390">
    <property type="entry name" value="WH_DNA-bd_sf"/>
</dbReference>
<dbReference type="PANTHER" id="PTHR43537:SF44">
    <property type="entry name" value="GNTR FAMILY REGULATORY PROTEIN"/>
    <property type="match status" value="1"/>
</dbReference>
<dbReference type="PRINTS" id="PR00035">
    <property type="entry name" value="HTHGNTR"/>
</dbReference>
<dbReference type="SUPFAM" id="SSF46785">
    <property type="entry name" value="Winged helix' DNA-binding domain"/>
    <property type="match status" value="1"/>
</dbReference>
<dbReference type="SMART" id="SM00895">
    <property type="entry name" value="FCD"/>
    <property type="match status" value="1"/>
</dbReference>
<dbReference type="Pfam" id="PF07729">
    <property type="entry name" value="FCD"/>
    <property type="match status" value="1"/>
</dbReference>
<keyword evidence="7" id="KW-1185">Reference proteome</keyword>
<dbReference type="CDD" id="cd07377">
    <property type="entry name" value="WHTH_GntR"/>
    <property type="match status" value="1"/>
</dbReference>
<keyword evidence="1" id="KW-0805">Transcription regulation</keyword>
<dbReference type="PROSITE" id="PS50949">
    <property type="entry name" value="HTH_GNTR"/>
    <property type="match status" value="1"/>
</dbReference>
<dbReference type="Proteomes" id="UP001484535">
    <property type="component" value="Unassembled WGS sequence"/>
</dbReference>
<dbReference type="InterPro" id="IPR036388">
    <property type="entry name" value="WH-like_DNA-bd_sf"/>
</dbReference>
<name>A0ABV0CRP8_9SPHN</name>
<dbReference type="InterPro" id="IPR008920">
    <property type="entry name" value="TF_FadR/GntR_C"/>
</dbReference>
<dbReference type="Pfam" id="PF00392">
    <property type="entry name" value="GntR"/>
    <property type="match status" value="1"/>
</dbReference>